<organism evidence="2 3">
    <name type="scientific">Sinomonas cyclohexanicum</name>
    <name type="common">Corynebacterium cyclohexanicum</name>
    <dbReference type="NCBI Taxonomy" id="322009"/>
    <lineage>
        <taxon>Bacteria</taxon>
        <taxon>Bacillati</taxon>
        <taxon>Actinomycetota</taxon>
        <taxon>Actinomycetes</taxon>
        <taxon>Micrococcales</taxon>
        <taxon>Micrococcaceae</taxon>
        <taxon>Sinomonas</taxon>
    </lineage>
</organism>
<keyword evidence="3" id="KW-1185">Reference proteome</keyword>
<evidence type="ECO:0000313" key="3">
    <source>
        <dbReference type="Proteomes" id="UP001319861"/>
    </source>
</evidence>
<reference evidence="2 3" key="1">
    <citation type="journal article" date="2021" name="J. Biosci. Bioeng.">
        <title>Identification and characterization of a chc gene cluster responsible for the aromatization pathway of cyclohexanecarboxylate degradation in Sinomonas cyclohexanicum ATCC 51369.</title>
        <authorList>
            <person name="Yamamoto T."/>
            <person name="Hasegawa Y."/>
            <person name="Lau P.C.K."/>
            <person name="Iwaki H."/>
        </authorList>
    </citation>
    <scope>NUCLEOTIDE SEQUENCE [LARGE SCALE GENOMIC DNA]</scope>
    <source>
        <strain evidence="2 3">ATCC 51369</strain>
    </source>
</reference>
<dbReference type="Proteomes" id="UP001319861">
    <property type="component" value="Chromosome"/>
</dbReference>
<dbReference type="PANTHER" id="PTHR38030:SF2">
    <property type="entry name" value="PROTOPORPHYRINOGEN IX DEHYDROGENASE [QUINONE]"/>
    <property type="match status" value="1"/>
</dbReference>
<dbReference type="RefSeq" id="WP_229231973.1">
    <property type="nucleotide sequence ID" value="NZ_AP024525.1"/>
</dbReference>
<dbReference type="EMBL" id="AP024525">
    <property type="protein sequence ID" value="BCT75208.1"/>
    <property type="molecule type" value="Genomic_DNA"/>
</dbReference>
<dbReference type="PANTHER" id="PTHR38030">
    <property type="entry name" value="PROTOPORPHYRINOGEN IX DEHYDROGENASE [MENAQUINONE]"/>
    <property type="match status" value="1"/>
</dbReference>
<dbReference type="Gene3D" id="3.40.50.360">
    <property type="match status" value="1"/>
</dbReference>
<dbReference type="InterPro" id="IPR026816">
    <property type="entry name" value="Flavodoxin_dom"/>
</dbReference>
<accession>A0ABN6FEP4</accession>
<gene>
    <name evidence="2" type="primary">hemG_1</name>
    <name evidence="2" type="ORF">SCMU_10500</name>
</gene>
<evidence type="ECO:0000313" key="2">
    <source>
        <dbReference type="EMBL" id="BCT75208.1"/>
    </source>
</evidence>
<name>A0ABN6FEP4_SINCY</name>
<dbReference type="SUPFAM" id="SSF52218">
    <property type="entry name" value="Flavoproteins"/>
    <property type="match status" value="1"/>
</dbReference>
<evidence type="ECO:0000259" key="1">
    <source>
        <dbReference type="Pfam" id="PF12724"/>
    </source>
</evidence>
<protein>
    <submittedName>
        <fullName evidence="2">Oxygen-independent protoporphyrinogen oxidase HemG</fullName>
    </submittedName>
</protein>
<proteinExistence type="predicted"/>
<dbReference type="Pfam" id="PF12724">
    <property type="entry name" value="Flavodoxin_5"/>
    <property type="match status" value="1"/>
</dbReference>
<sequence>MNKVLVAYSTHEGQTAEIAQVVADVLRGRGLDVTVQDVRESHGTPAGYDGVIVGGSIHVGKHDKHVVEFVQQNLDTLAQVPSGFFSVSMAAHGDMEEAEKYVHEFEEQTGWRPARVALFGGALLYTQYNFVKRHMMKKIVQDKPGDLGTDLSRDYVYTEWDGVRAFAEDFATSLESASR</sequence>
<dbReference type="InterPro" id="IPR052200">
    <property type="entry name" value="Protoporphyrinogen_IX_DH"/>
</dbReference>
<dbReference type="InterPro" id="IPR029039">
    <property type="entry name" value="Flavoprotein-like_sf"/>
</dbReference>
<feature type="domain" description="Flavodoxin" evidence="1">
    <location>
        <begin position="5"/>
        <end position="145"/>
    </location>
</feature>